<keyword evidence="9" id="KW-0067">ATP-binding</keyword>
<keyword evidence="5" id="KW-0808">Transferase</keyword>
<dbReference type="InterPro" id="IPR004358">
    <property type="entry name" value="Sig_transdc_His_kin-like_C"/>
</dbReference>
<gene>
    <name evidence="19" type="ORF">GQA94_00495</name>
</gene>
<dbReference type="Pfam" id="PF00072">
    <property type="entry name" value="Response_reg"/>
    <property type="match status" value="1"/>
</dbReference>
<evidence type="ECO:0000259" key="17">
    <source>
        <dbReference type="PROSITE" id="PS50110"/>
    </source>
</evidence>
<evidence type="ECO:0000313" key="20">
    <source>
        <dbReference type="Proteomes" id="UP000438983"/>
    </source>
</evidence>
<evidence type="ECO:0000256" key="4">
    <source>
        <dbReference type="ARBA" id="ARBA00022553"/>
    </source>
</evidence>
<evidence type="ECO:0000256" key="2">
    <source>
        <dbReference type="ARBA" id="ARBA00004370"/>
    </source>
</evidence>
<dbReference type="EMBL" id="CP046902">
    <property type="protein sequence ID" value="QGZ28610.1"/>
    <property type="molecule type" value="Genomic_DNA"/>
</dbReference>
<dbReference type="Gene3D" id="3.30.565.10">
    <property type="entry name" value="Histidine kinase-like ATPase, C-terminal domain"/>
    <property type="match status" value="1"/>
</dbReference>
<dbReference type="GO" id="GO:0005886">
    <property type="term" value="C:plasma membrane"/>
    <property type="evidence" value="ECO:0007669"/>
    <property type="project" value="UniProtKB-SubCell"/>
</dbReference>
<evidence type="ECO:0000259" key="16">
    <source>
        <dbReference type="PROSITE" id="PS50109"/>
    </source>
</evidence>
<dbReference type="CDD" id="cd16922">
    <property type="entry name" value="HATPase_EvgS-ArcB-TorS-like"/>
    <property type="match status" value="1"/>
</dbReference>
<keyword evidence="8" id="KW-0418">Kinase</keyword>
<dbReference type="Pfam" id="PF00512">
    <property type="entry name" value="HisKA"/>
    <property type="match status" value="1"/>
</dbReference>
<dbReference type="SUPFAM" id="SSF47226">
    <property type="entry name" value="Histidine-containing phosphotransfer domain, HPT domain"/>
    <property type="match status" value="1"/>
</dbReference>
<dbReference type="GO" id="GO:0005524">
    <property type="term" value="F:ATP binding"/>
    <property type="evidence" value="ECO:0007669"/>
    <property type="project" value="UniProtKB-KW"/>
</dbReference>
<dbReference type="SUPFAM" id="SSF52172">
    <property type="entry name" value="CheY-like"/>
    <property type="match status" value="1"/>
</dbReference>
<evidence type="ECO:0000256" key="10">
    <source>
        <dbReference type="ARBA" id="ARBA00022989"/>
    </source>
</evidence>
<evidence type="ECO:0000256" key="8">
    <source>
        <dbReference type="ARBA" id="ARBA00022777"/>
    </source>
</evidence>
<evidence type="ECO:0000256" key="9">
    <source>
        <dbReference type="ARBA" id="ARBA00022840"/>
    </source>
</evidence>
<dbReference type="OrthoDB" id="9770795at2"/>
<feature type="domain" description="Response regulatory" evidence="17">
    <location>
        <begin position="844"/>
        <end position="958"/>
    </location>
</feature>
<dbReference type="Proteomes" id="UP000438983">
    <property type="component" value="Chromosome"/>
</dbReference>
<dbReference type="SMART" id="SM00388">
    <property type="entry name" value="HisKA"/>
    <property type="match status" value="1"/>
</dbReference>
<feature type="modified residue" description="Phosphohistidine" evidence="13">
    <location>
        <position position="1019"/>
    </location>
</feature>
<dbReference type="Gene3D" id="1.20.120.160">
    <property type="entry name" value="HPT domain"/>
    <property type="match status" value="1"/>
</dbReference>
<evidence type="ECO:0000313" key="19">
    <source>
        <dbReference type="EMBL" id="QGZ28610.1"/>
    </source>
</evidence>
<organism evidence="19 20">
    <name type="scientific">Stutzerimonas stutzeri</name>
    <name type="common">Pseudomonas stutzeri</name>
    <dbReference type="NCBI Taxonomy" id="316"/>
    <lineage>
        <taxon>Bacteria</taxon>
        <taxon>Pseudomonadati</taxon>
        <taxon>Pseudomonadota</taxon>
        <taxon>Gammaproteobacteria</taxon>
        <taxon>Pseudomonadales</taxon>
        <taxon>Pseudomonadaceae</taxon>
        <taxon>Stutzerimonas</taxon>
    </lineage>
</organism>
<dbReference type="SMART" id="SM00448">
    <property type="entry name" value="REC"/>
    <property type="match status" value="1"/>
</dbReference>
<dbReference type="PROSITE" id="PS50110">
    <property type="entry name" value="RESPONSE_REGULATORY"/>
    <property type="match status" value="1"/>
</dbReference>
<dbReference type="InterPro" id="IPR003594">
    <property type="entry name" value="HATPase_dom"/>
</dbReference>
<dbReference type="PANTHER" id="PTHR45339:SF5">
    <property type="entry name" value="HISTIDINE KINASE"/>
    <property type="match status" value="1"/>
</dbReference>
<dbReference type="InterPro" id="IPR003661">
    <property type="entry name" value="HisK_dim/P_dom"/>
</dbReference>
<dbReference type="PROSITE" id="PS50109">
    <property type="entry name" value="HIS_KIN"/>
    <property type="match status" value="1"/>
</dbReference>
<dbReference type="InterPro" id="IPR011006">
    <property type="entry name" value="CheY-like_superfamily"/>
</dbReference>
<evidence type="ECO:0000256" key="12">
    <source>
        <dbReference type="ARBA" id="ARBA00023136"/>
    </source>
</evidence>
<evidence type="ECO:0000256" key="1">
    <source>
        <dbReference type="ARBA" id="ARBA00000085"/>
    </source>
</evidence>
<feature type="modified residue" description="4-aspartylphosphate" evidence="14">
    <location>
        <position position="893"/>
    </location>
</feature>
<keyword evidence="12 15" id="KW-0472">Membrane</keyword>
<dbReference type="PANTHER" id="PTHR45339">
    <property type="entry name" value="HYBRID SIGNAL TRANSDUCTION HISTIDINE KINASE J"/>
    <property type="match status" value="1"/>
</dbReference>
<sequence>MEYHNALLRKWATTSQRLSIGFLCMLVLAVSLLGICYWALDRVLQEEKNKVTFHFTRLIGAIGEHEIFLTQIAQESDEAARTKDSDVVPLQRRLLVRRNGMELYEGREFSFAMPFTLATSSHAPTDGSSHEAFSLGVLLTNFYGAFWSTSAVPSPQLLVLDRGGDTSLAVPAIDLSPVGAGLSDAYREQVARVSARLPELLPTLDDVRVRWLRADQDAGPLRELLGYVSVELPEPLWWRDDPGHSVVAVSLLDLSRLNNLEYLLERPIFTSLSLQSPEGELLSGPPPRTGLDNGLSFDGQGLVIRLSSQDGGGWVGVYRIGYGNFFRQAQWPLLGLLLSLPGAVLAGWLALRWYSRRVVGPVRKAHRRLMESETFSRTVIQAAPVALVVLGHKGRQLVTHNQLAEQWLGGAQDILQLTAGWQLFESQDPPCGELCILVGERYLQVAFAATRYAGEDAVLCVFNDISVHREAEVVLDRAKRTADAASEAKTQFLANMSHEIRTPLYGVLGTLELLGLTDLKDQQRAYLHTIQCSSATLLQLISDILDVSKIEAGQMPLNPAGFSPAELAEEVLSNYAASAAAKRLQFYGCIDARVPAQLLGDVARIRQILNNLISNALKFTDIGRVVLRLKVLGRENGRTSLQWQIADTGIGIPEDQQGRLFEAFFQVAGTHHTSGTGLGLSISWRLAEMMGGSLRVVSEVGLGSSFSLFLELPEVGAQGPAILAPRVRSGQVYVQSPVRELADSVGAWLEGWGCNVLDGEPPRDCTEGMALLELLPVETPPSDWPGPRVRAVPEATNQPELRNGCWYVSLYSLSSIAHALALAQNGEAPMPVETSVHPGRLGLRVLVVEDNPVNQALLCEQLAELGCSSSVAGDGLQALQQFDASRFDVLLSDVNMPNMNGYELTRALRERGEDIPIIGVTANAMREEGERCRAVGMNAWLVKPISLQTLHDMLVGLAAKVPPKEPEAAPAVATGPTVSPLQVPERMRTLFLESMSKDLGTARQAAFENDTEGLRQGVHRMAGALAVVRGGALVTGCREVEEGLLDGRLDCAAEEVTQVLDGIGQALQRLEDTG</sequence>
<dbReference type="AlphaFoldDB" id="A0A6I6LHZ3"/>
<dbReference type="FunFam" id="1.10.287.130:FF:000004">
    <property type="entry name" value="Ethylene receptor 1"/>
    <property type="match status" value="1"/>
</dbReference>
<accession>A0A6I6LHZ3</accession>
<dbReference type="CDD" id="cd17546">
    <property type="entry name" value="REC_hyHK_CKI1_RcsC-like"/>
    <property type="match status" value="1"/>
</dbReference>
<dbReference type="InterPro" id="IPR036641">
    <property type="entry name" value="HPT_dom_sf"/>
</dbReference>
<dbReference type="SUPFAM" id="SSF47384">
    <property type="entry name" value="Homodimeric domain of signal transducing histidine kinase"/>
    <property type="match status" value="1"/>
</dbReference>
<evidence type="ECO:0000256" key="5">
    <source>
        <dbReference type="ARBA" id="ARBA00022679"/>
    </source>
</evidence>
<comment type="subcellular location">
    <subcellularLocation>
        <location evidence="2">Membrane</location>
    </subcellularLocation>
</comment>
<keyword evidence="7" id="KW-0547">Nucleotide-binding</keyword>
<proteinExistence type="predicted"/>
<feature type="transmembrane region" description="Helical" evidence="15">
    <location>
        <begin position="20"/>
        <end position="40"/>
    </location>
</feature>
<dbReference type="InterPro" id="IPR008207">
    <property type="entry name" value="Sig_transdc_His_kin_Hpt_dom"/>
</dbReference>
<evidence type="ECO:0000256" key="6">
    <source>
        <dbReference type="ARBA" id="ARBA00022692"/>
    </source>
</evidence>
<protein>
    <recommendedName>
        <fullName evidence="3">histidine kinase</fullName>
        <ecNumber evidence="3">2.7.13.3</ecNumber>
    </recommendedName>
</protein>
<name>A0A6I6LHZ3_STUST</name>
<evidence type="ECO:0000256" key="11">
    <source>
        <dbReference type="ARBA" id="ARBA00023012"/>
    </source>
</evidence>
<dbReference type="FunFam" id="3.30.565.10:FF:000010">
    <property type="entry name" value="Sensor histidine kinase RcsC"/>
    <property type="match status" value="1"/>
</dbReference>
<reference evidence="19 20" key="1">
    <citation type="submission" date="2019-12" db="EMBL/GenBank/DDBJ databases">
        <title>Complete genome sequence of Pseudomonas stutzeri.</title>
        <authorList>
            <person name="Lim S.R."/>
            <person name="Kim J.H."/>
        </authorList>
    </citation>
    <scope>NUCLEOTIDE SEQUENCE [LARGE SCALE GENOMIC DNA]</scope>
    <source>
        <strain evidence="19 20">PM101005</strain>
    </source>
</reference>
<keyword evidence="11" id="KW-0902">Two-component regulatory system</keyword>
<dbReference type="Pfam" id="PF01627">
    <property type="entry name" value="Hpt"/>
    <property type="match status" value="1"/>
</dbReference>
<evidence type="ECO:0000259" key="18">
    <source>
        <dbReference type="PROSITE" id="PS50894"/>
    </source>
</evidence>
<dbReference type="EC" id="2.7.13.3" evidence="3"/>
<dbReference type="RefSeq" id="WP_158186214.1">
    <property type="nucleotide sequence ID" value="NZ_CP046902.1"/>
</dbReference>
<dbReference type="InterPro" id="IPR036890">
    <property type="entry name" value="HATPase_C_sf"/>
</dbReference>
<comment type="catalytic activity">
    <reaction evidence="1">
        <text>ATP + protein L-histidine = ADP + protein N-phospho-L-histidine.</text>
        <dbReference type="EC" id="2.7.13.3"/>
    </reaction>
</comment>
<evidence type="ECO:0000256" key="7">
    <source>
        <dbReference type="ARBA" id="ARBA00022741"/>
    </source>
</evidence>
<feature type="domain" description="HPt" evidence="18">
    <location>
        <begin position="980"/>
        <end position="1074"/>
    </location>
</feature>
<evidence type="ECO:0000256" key="3">
    <source>
        <dbReference type="ARBA" id="ARBA00012438"/>
    </source>
</evidence>
<dbReference type="InterPro" id="IPR036097">
    <property type="entry name" value="HisK_dim/P_sf"/>
</dbReference>
<evidence type="ECO:0000256" key="15">
    <source>
        <dbReference type="SAM" id="Phobius"/>
    </source>
</evidence>
<feature type="domain" description="Histidine kinase" evidence="16">
    <location>
        <begin position="495"/>
        <end position="714"/>
    </location>
</feature>
<keyword evidence="10 15" id="KW-1133">Transmembrane helix</keyword>
<dbReference type="CDD" id="cd00082">
    <property type="entry name" value="HisKA"/>
    <property type="match status" value="1"/>
</dbReference>
<dbReference type="Gene3D" id="1.10.287.130">
    <property type="match status" value="1"/>
</dbReference>
<dbReference type="PRINTS" id="PR00344">
    <property type="entry name" value="BCTRLSENSOR"/>
</dbReference>
<dbReference type="InterPro" id="IPR005467">
    <property type="entry name" value="His_kinase_dom"/>
</dbReference>
<dbReference type="Pfam" id="PF02518">
    <property type="entry name" value="HATPase_c"/>
    <property type="match status" value="1"/>
</dbReference>
<keyword evidence="4 14" id="KW-0597">Phosphoprotein</keyword>
<dbReference type="SUPFAM" id="SSF55874">
    <property type="entry name" value="ATPase domain of HSP90 chaperone/DNA topoisomerase II/histidine kinase"/>
    <property type="match status" value="1"/>
</dbReference>
<dbReference type="PROSITE" id="PS50894">
    <property type="entry name" value="HPT"/>
    <property type="match status" value="1"/>
</dbReference>
<feature type="transmembrane region" description="Helical" evidence="15">
    <location>
        <begin position="333"/>
        <end position="354"/>
    </location>
</feature>
<keyword evidence="6 15" id="KW-0812">Transmembrane</keyword>
<dbReference type="SMART" id="SM00387">
    <property type="entry name" value="HATPase_c"/>
    <property type="match status" value="1"/>
</dbReference>
<evidence type="ECO:0000256" key="13">
    <source>
        <dbReference type="PROSITE-ProRule" id="PRU00110"/>
    </source>
</evidence>
<evidence type="ECO:0000256" key="14">
    <source>
        <dbReference type="PROSITE-ProRule" id="PRU00169"/>
    </source>
</evidence>
<dbReference type="Gene3D" id="3.40.50.2300">
    <property type="match status" value="1"/>
</dbReference>
<dbReference type="InterPro" id="IPR001789">
    <property type="entry name" value="Sig_transdc_resp-reg_receiver"/>
</dbReference>
<dbReference type="GO" id="GO:0000155">
    <property type="term" value="F:phosphorelay sensor kinase activity"/>
    <property type="evidence" value="ECO:0007669"/>
    <property type="project" value="InterPro"/>
</dbReference>